<dbReference type="AlphaFoldDB" id="A0A242N973"/>
<evidence type="ECO:0000313" key="3">
    <source>
        <dbReference type="Proteomes" id="UP000194546"/>
    </source>
</evidence>
<evidence type="ECO:0000313" key="2">
    <source>
        <dbReference type="EMBL" id="OTP80158.1"/>
    </source>
</evidence>
<feature type="compositionally biased region" description="Basic residues" evidence="1">
    <location>
        <begin position="1"/>
        <end position="12"/>
    </location>
</feature>
<name>A0A242N973_CABSO</name>
<dbReference type="Proteomes" id="UP000194546">
    <property type="component" value="Unassembled WGS sequence"/>
</dbReference>
<comment type="caution">
    <text evidence="2">The sequence shown here is derived from an EMBL/GenBank/DDBJ whole genome shotgun (WGS) entry which is preliminary data.</text>
</comment>
<gene>
    <name evidence="2" type="ORF">PAMC26510_03400</name>
</gene>
<proteinExistence type="predicted"/>
<accession>A0A242N973</accession>
<sequence length="59" mass="6460">MRRCRGRARPSARGKAGQRTSNDAARQVVNQNLHLFGRAIAGWAPVAILVPDHPRMALS</sequence>
<feature type="region of interest" description="Disordered" evidence="1">
    <location>
        <begin position="1"/>
        <end position="24"/>
    </location>
</feature>
<reference evidence="2 3" key="1">
    <citation type="submission" date="2017-03" db="EMBL/GenBank/DDBJ databases">
        <title>Genome analysis of strain PAMC 26510.</title>
        <authorList>
            <person name="Oh H.-M."/>
            <person name="Yang J.-A."/>
        </authorList>
    </citation>
    <scope>NUCLEOTIDE SEQUENCE [LARGE SCALE GENOMIC DNA]</scope>
    <source>
        <strain evidence="2 3">PAMC 26510</strain>
    </source>
</reference>
<dbReference type="EMBL" id="NBTY01000014">
    <property type="protein sequence ID" value="OTP80158.1"/>
    <property type="molecule type" value="Genomic_DNA"/>
</dbReference>
<organism evidence="2 3">
    <name type="scientific">Caballeronia sordidicola</name>
    <name type="common">Burkholderia sordidicola</name>
    <dbReference type="NCBI Taxonomy" id="196367"/>
    <lineage>
        <taxon>Bacteria</taxon>
        <taxon>Pseudomonadati</taxon>
        <taxon>Pseudomonadota</taxon>
        <taxon>Betaproteobacteria</taxon>
        <taxon>Burkholderiales</taxon>
        <taxon>Burkholderiaceae</taxon>
        <taxon>Caballeronia</taxon>
    </lineage>
</organism>
<evidence type="ECO:0000256" key="1">
    <source>
        <dbReference type="SAM" id="MobiDB-lite"/>
    </source>
</evidence>
<protein>
    <submittedName>
        <fullName evidence="2">Uncharacterized protein</fullName>
    </submittedName>
</protein>